<gene>
    <name evidence="2" type="ORF">L323_11470</name>
</gene>
<comment type="caution">
    <text evidence="2">The sequence shown here is derived from an EMBL/GenBank/DDBJ whole genome shotgun (WGS) entry which is preliminary data.</text>
</comment>
<dbReference type="Proteomes" id="UP000016860">
    <property type="component" value="Unassembled WGS sequence"/>
</dbReference>
<dbReference type="AlphaFoldDB" id="U4R1W5"/>
<feature type="coiled-coil region" evidence="1">
    <location>
        <begin position="2"/>
        <end position="29"/>
    </location>
</feature>
<keyword evidence="1" id="KW-0175">Coiled coil</keyword>
<sequence>MNEQIDARIKELKAELESGQKAMENLEVQRTNIVYTLLRINGAIQVLEELVQEESSDS</sequence>
<dbReference type="EMBL" id="ATAY01000035">
    <property type="protein sequence ID" value="EPR11618.1"/>
    <property type="molecule type" value="Genomic_DNA"/>
</dbReference>
<reference evidence="2 3" key="1">
    <citation type="journal article" date="2013" name="Genome Announc.">
        <title>Draft Genome Sequence of the Cellulolytic Bacterium Clostridium papyrosolvens C7 (ATCC 700395).</title>
        <authorList>
            <person name="Zepeda V."/>
            <person name="Dassa B."/>
            <person name="Borovok I."/>
            <person name="Lamed R."/>
            <person name="Bayer E.A."/>
            <person name="Cate J.H."/>
        </authorList>
    </citation>
    <scope>NUCLEOTIDE SEQUENCE [LARGE SCALE GENOMIC DNA]</scope>
    <source>
        <strain evidence="2 3">C7</strain>
    </source>
</reference>
<protein>
    <submittedName>
        <fullName evidence="2">Uncharacterized protein</fullName>
    </submittedName>
</protein>
<proteinExistence type="predicted"/>
<dbReference type="RefSeq" id="WP_020815798.1">
    <property type="nucleotide sequence ID" value="NZ_ATAY01000035.1"/>
</dbReference>
<dbReference type="STRING" id="1330534.L323_11470"/>
<evidence type="ECO:0000313" key="2">
    <source>
        <dbReference type="EMBL" id="EPR11618.1"/>
    </source>
</evidence>
<accession>U4R1W5</accession>
<evidence type="ECO:0000313" key="3">
    <source>
        <dbReference type="Proteomes" id="UP000016860"/>
    </source>
</evidence>
<evidence type="ECO:0000256" key="1">
    <source>
        <dbReference type="SAM" id="Coils"/>
    </source>
</evidence>
<name>U4R1W5_9FIRM</name>
<dbReference type="PATRIC" id="fig|1330534.3.peg.2286"/>
<organism evidence="2 3">
    <name type="scientific">Ruminiclostridium papyrosolvens C7</name>
    <dbReference type="NCBI Taxonomy" id="1330534"/>
    <lineage>
        <taxon>Bacteria</taxon>
        <taxon>Bacillati</taxon>
        <taxon>Bacillota</taxon>
        <taxon>Clostridia</taxon>
        <taxon>Eubacteriales</taxon>
        <taxon>Oscillospiraceae</taxon>
        <taxon>Ruminiclostridium</taxon>
    </lineage>
</organism>